<dbReference type="HOGENOM" id="CLU_2832405_0_0_1"/>
<reference evidence="3" key="1">
    <citation type="journal article" date="2011" name="Proc. Natl. Acad. Sci. U.S.A.">
        <title>Obligate biotrophy features unraveled by the genomic analysis of rust fungi.</title>
        <authorList>
            <person name="Duplessis S."/>
            <person name="Cuomo C.A."/>
            <person name="Lin Y.-C."/>
            <person name="Aerts A."/>
            <person name="Tisserant E."/>
            <person name="Veneault-Fourrey C."/>
            <person name="Joly D.L."/>
            <person name="Hacquard S."/>
            <person name="Amselem J."/>
            <person name="Cantarel B.L."/>
            <person name="Chiu R."/>
            <person name="Coutinho P.M."/>
            <person name="Feau N."/>
            <person name="Field M."/>
            <person name="Frey P."/>
            <person name="Gelhaye E."/>
            <person name="Goldberg J."/>
            <person name="Grabherr M.G."/>
            <person name="Kodira C.D."/>
            <person name="Kohler A."/>
            <person name="Kuees U."/>
            <person name="Lindquist E.A."/>
            <person name="Lucas S.M."/>
            <person name="Mago R."/>
            <person name="Mauceli E."/>
            <person name="Morin E."/>
            <person name="Murat C."/>
            <person name="Pangilinan J.L."/>
            <person name="Park R."/>
            <person name="Pearson M."/>
            <person name="Quesneville H."/>
            <person name="Rouhier N."/>
            <person name="Sakthikumar S."/>
            <person name="Salamov A.A."/>
            <person name="Schmutz J."/>
            <person name="Selles B."/>
            <person name="Shapiro H."/>
            <person name="Tanguay P."/>
            <person name="Tuskan G.A."/>
            <person name="Henrissat B."/>
            <person name="Van de Peer Y."/>
            <person name="Rouze P."/>
            <person name="Ellis J.G."/>
            <person name="Dodds P.N."/>
            <person name="Schein J.E."/>
            <person name="Zhong S."/>
            <person name="Hamelin R.C."/>
            <person name="Grigoriev I.V."/>
            <person name="Szabo L.J."/>
            <person name="Martin F."/>
        </authorList>
    </citation>
    <scope>NUCLEOTIDE SEQUENCE [LARGE SCALE GENOMIC DNA]</scope>
    <source>
        <strain evidence="3">CRL 75-36-700-3 / race SCCL</strain>
    </source>
</reference>
<dbReference type="InParanoid" id="H6QUF7"/>
<sequence length="66" mass="6819">MADTGRYRICGSVASHHLIAGPGTPVTTSFQLCPKSKLPLEPLSSNPRDHPSGIFTAALGSNRGSG</sequence>
<evidence type="ECO:0000313" key="3">
    <source>
        <dbReference type="Proteomes" id="UP000008783"/>
    </source>
</evidence>
<dbReference type="KEGG" id="pgr:PGTG_22425"/>
<dbReference type="VEuPathDB" id="FungiDB:PGTG_22425"/>
<dbReference type="Proteomes" id="UP000008783">
    <property type="component" value="Unassembled WGS sequence"/>
</dbReference>
<accession>H6QUF7</accession>
<evidence type="ECO:0000313" key="2">
    <source>
        <dbReference type="EMBL" id="EHS64618.1"/>
    </source>
</evidence>
<proteinExistence type="predicted"/>
<evidence type="ECO:0000256" key="1">
    <source>
        <dbReference type="SAM" id="MobiDB-lite"/>
    </source>
</evidence>
<dbReference type="RefSeq" id="XP_003888860.1">
    <property type="nucleotide sequence ID" value="XM_003888811.1"/>
</dbReference>
<dbReference type="AlphaFoldDB" id="H6QUF7"/>
<protein>
    <submittedName>
        <fullName evidence="2">Uncharacterized protein</fullName>
    </submittedName>
</protein>
<organism evidence="2 3">
    <name type="scientific">Puccinia graminis f. sp. tritici (strain CRL 75-36-700-3 / race SCCL)</name>
    <name type="common">Black stem rust fungus</name>
    <dbReference type="NCBI Taxonomy" id="418459"/>
    <lineage>
        <taxon>Eukaryota</taxon>
        <taxon>Fungi</taxon>
        <taxon>Dikarya</taxon>
        <taxon>Basidiomycota</taxon>
        <taxon>Pucciniomycotina</taxon>
        <taxon>Pucciniomycetes</taxon>
        <taxon>Pucciniales</taxon>
        <taxon>Pucciniaceae</taxon>
        <taxon>Puccinia</taxon>
    </lineage>
</organism>
<gene>
    <name evidence="2" type="ORF">PGTG_22425</name>
</gene>
<dbReference type="EMBL" id="DS178338">
    <property type="protein sequence ID" value="EHS64618.1"/>
    <property type="molecule type" value="Genomic_DNA"/>
</dbReference>
<name>H6QUF7_PUCGT</name>
<dbReference type="GeneID" id="13542429"/>
<keyword evidence="3" id="KW-1185">Reference proteome</keyword>
<feature type="region of interest" description="Disordered" evidence="1">
    <location>
        <begin position="41"/>
        <end position="66"/>
    </location>
</feature>